<reference evidence="2 3" key="1">
    <citation type="submission" date="2019-03" db="EMBL/GenBank/DDBJ databases">
        <title>Genomic Encyclopedia of Type Strains, Phase IV (KMG-IV): sequencing the most valuable type-strain genomes for metagenomic binning, comparative biology and taxonomic classification.</title>
        <authorList>
            <person name="Goeker M."/>
        </authorList>
    </citation>
    <scope>NUCLEOTIDE SEQUENCE [LARGE SCALE GENOMIC DNA]</scope>
    <source>
        <strain evidence="2 3">DSM 11170</strain>
    </source>
</reference>
<organism evidence="2 3">
    <name type="scientific">Heliophilum fasciatum</name>
    <dbReference type="NCBI Taxonomy" id="35700"/>
    <lineage>
        <taxon>Bacteria</taxon>
        <taxon>Bacillati</taxon>
        <taxon>Bacillota</taxon>
        <taxon>Clostridia</taxon>
        <taxon>Eubacteriales</taxon>
        <taxon>Heliobacteriaceae</taxon>
        <taxon>Heliophilum</taxon>
    </lineage>
</organism>
<dbReference type="RefSeq" id="WP_131919249.1">
    <property type="nucleotide sequence ID" value="NZ_JAOQNU010000026.1"/>
</dbReference>
<feature type="transmembrane region" description="Helical" evidence="1">
    <location>
        <begin position="253"/>
        <end position="272"/>
    </location>
</feature>
<dbReference type="InterPro" id="IPR029063">
    <property type="entry name" value="SAM-dependent_MTases_sf"/>
</dbReference>
<dbReference type="Pfam" id="PF13489">
    <property type="entry name" value="Methyltransf_23"/>
    <property type="match status" value="1"/>
</dbReference>
<dbReference type="PANTHER" id="PTHR43861">
    <property type="entry name" value="TRANS-ACONITATE 2-METHYLTRANSFERASE-RELATED"/>
    <property type="match status" value="1"/>
</dbReference>
<dbReference type="EMBL" id="SLXT01000012">
    <property type="protein sequence ID" value="TCP64058.1"/>
    <property type="molecule type" value="Genomic_DNA"/>
</dbReference>
<evidence type="ECO:0000256" key="1">
    <source>
        <dbReference type="SAM" id="Phobius"/>
    </source>
</evidence>
<keyword evidence="2" id="KW-0489">Methyltransferase</keyword>
<dbReference type="GO" id="GO:0008168">
    <property type="term" value="F:methyltransferase activity"/>
    <property type="evidence" value="ECO:0007669"/>
    <property type="project" value="UniProtKB-KW"/>
</dbReference>
<keyword evidence="1" id="KW-0812">Transmembrane</keyword>
<proteinExistence type="predicted"/>
<dbReference type="GO" id="GO:0032259">
    <property type="term" value="P:methylation"/>
    <property type="evidence" value="ECO:0007669"/>
    <property type="project" value="UniProtKB-KW"/>
</dbReference>
<name>A0A4R2RMA2_9FIRM</name>
<gene>
    <name evidence="2" type="ORF">EDD73_11219</name>
</gene>
<dbReference type="AlphaFoldDB" id="A0A4R2RMA2"/>
<comment type="caution">
    <text evidence="2">The sequence shown here is derived from an EMBL/GenBank/DDBJ whole genome shotgun (WGS) entry which is preliminary data.</text>
</comment>
<protein>
    <submittedName>
        <fullName evidence="2">Precorrin-6B methylase 2</fullName>
    </submittedName>
</protein>
<sequence>MQCCVCKNEMQVGLEPWHWQCNVCRYEATSFEPAINQKIMHTKINEIEREDGLKELREQNFRILIELINQHLPSGGKRRLLDVGAAHGWFVKMAMTQFDAVGIEPDKGVCRKTKESGVPIIEGYFPEVLNKNDRFDVIVFNDVFEHLSDVSGILRACKDHLTNTGILVINLPSNEGFFYKLSKFFKRAGFSSFFERMWQKGLPSPHLHYFNTGNIISLVEQHSFRQVNVNSLPAIHIKGLYNRIKFTGQKNNLLVFLIWIAVVIAMPFITMFKSDNTVVLFKIDS</sequence>
<accession>A0A4R2RMA2</accession>
<dbReference type="Gene3D" id="3.40.50.150">
    <property type="entry name" value="Vaccinia Virus protein VP39"/>
    <property type="match status" value="1"/>
</dbReference>
<evidence type="ECO:0000313" key="3">
    <source>
        <dbReference type="Proteomes" id="UP000294813"/>
    </source>
</evidence>
<evidence type="ECO:0000313" key="2">
    <source>
        <dbReference type="EMBL" id="TCP64058.1"/>
    </source>
</evidence>
<keyword evidence="1" id="KW-0472">Membrane</keyword>
<keyword evidence="2" id="KW-0808">Transferase</keyword>
<dbReference type="OrthoDB" id="9771846at2"/>
<keyword evidence="1" id="KW-1133">Transmembrane helix</keyword>
<dbReference type="SUPFAM" id="SSF53335">
    <property type="entry name" value="S-adenosyl-L-methionine-dependent methyltransferases"/>
    <property type="match status" value="1"/>
</dbReference>
<dbReference type="Proteomes" id="UP000294813">
    <property type="component" value="Unassembled WGS sequence"/>
</dbReference>
<keyword evidence="3" id="KW-1185">Reference proteome</keyword>
<dbReference type="CDD" id="cd02440">
    <property type="entry name" value="AdoMet_MTases"/>
    <property type="match status" value="1"/>
</dbReference>